<organism evidence="1 2">
    <name type="scientific">Vibrio tritonius</name>
    <dbReference type="NCBI Taxonomy" id="1435069"/>
    <lineage>
        <taxon>Bacteria</taxon>
        <taxon>Pseudomonadati</taxon>
        <taxon>Pseudomonadota</taxon>
        <taxon>Gammaproteobacteria</taxon>
        <taxon>Vibrionales</taxon>
        <taxon>Vibrionaceae</taxon>
        <taxon>Vibrio</taxon>
    </lineage>
</organism>
<proteinExistence type="predicted"/>
<comment type="caution">
    <text evidence="1">The sequence shown here is derived from an EMBL/GenBank/DDBJ whole genome shotgun (WGS) entry which is preliminary data.</text>
</comment>
<gene>
    <name evidence="1" type="ORF">LDJ79_22315</name>
</gene>
<protein>
    <submittedName>
        <fullName evidence="1">Uncharacterized protein</fullName>
    </submittedName>
</protein>
<accession>A0ABS7YXC8</accession>
<dbReference type="RefSeq" id="WP_225252157.1">
    <property type="nucleotide sequence ID" value="NZ_CP152308.1"/>
</dbReference>
<evidence type="ECO:0000313" key="1">
    <source>
        <dbReference type="EMBL" id="MCA2018864.1"/>
    </source>
</evidence>
<evidence type="ECO:0000313" key="2">
    <source>
        <dbReference type="Proteomes" id="UP001199044"/>
    </source>
</evidence>
<reference evidence="2" key="1">
    <citation type="submission" date="2023-07" db="EMBL/GenBank/DDBJ databases">
        <title>Molecular identification of indigenous halophilic bacteria isolated from red sea cost, biodegradation of synthetic dyes and assessment of degraded metabolite toxicity.</title>
        <authorList>
            <person name="Chaieb K."/>
            <person name="Altayb H.N."/>
        </authorList>
    </citation>
    <scope>NUCLEOTIDE SEQUENCE [LARGE SCALE GENOMIC DNA]</scope>
    <source>
        <strain evidence="2">K20</strain>
    </source>
</reference>
<name>A0ABS7YXC8_9VIBR</name>
<dbReference type="EMBL" id="JAIWIU010000206">
    <property type="protein sequence ID" value="MCA2018864.1"/>
    <property type="molecule type" value="Genomic_DNA"/>
</dbReference>
<sequence length="94" mass="10546">MYVEKPNFSATIYFTIGIRRSVAITKIEEHWLISSNESCDVFENDLEDEGAAGVLECVGVNLETEGMFVVDVLGVAKEDESPDYEIIRLETIIK</sequence>
<keyword evidence="2" id="KW-1185">Reference proteome</keyword>
<dbReference type="Proteomes" id="UP001199044">
    <property type="component" value="Unassembled WGS sequence"/>
</dbReference>